<evidence type="ECO:0000256" key="2">
    <source>
        <dbReference type="ARBA" id="ARBA00023155"/>
    </source>
</evidence>
<evidence type="ECO:0000256" key="4">
    <source>
        <dbReference type="PROSITE-ProRule" id="PRU00108"/>
    </source>
</evidence>
<dbReference type="PANTHER" id="PTHR11850">
    <property type="entry name" value="HOMEOBOX PROTEIN TRANSCRIPTION FACTORS"/>
    <property type="match status" value="1"/>
</dbReference>
<gene>
    <name evidence="7" type="ORF">OAUR00152_LOCUS30494</name>
</gene>
<dbReference type="GO" id="GO:0005634">
    <property type="term" value="C:nucleus"/>
    <property type="evidence" value="ECO:0007669"/>
    <property type="project" value="UniProtKB-SubCell"/>
</dbReference>
<evidence type="ECO:0000256" key="1">
    <source>
        <dbReference type="ARBA" id="ARBA00023125"/>
    </source>
</evidence>
<evidence type="ECO:0000313" key="7">
    <source>
        <dbReference type="EMBL" id="CAE2268542.1"/>
    </source>
</evidence>
<accession>A0A7S4N701</accession>
<dbReference type="GO" id="GO:0006355">
    <property type="term" value="P:regulation of DNA-templated transcription"/>
    <property type="evidence" value="ECO:0007669"/>
    <property type="project" value="InterPro"/>
</dbReference>
<feature type="compositionally biased region" description="Polar residues" evidence="5">
    <location>
        <begin position="343"/>
        <end position="358"/>
    </location>
</feature>
<dbReference type="InterPro" id="IPR001356">
    <property type="entry name" value="HD"/>
</dbReference>
<name>A0A7S4N701_9STRA</name>
<dbReference type="EMBL" id="HBKQ01044280">
    <property type="protein sequence ID" value="CAE2268542.1"/>
    <property type="molecule type" value="Transcribed_RNA"/>
</dbReference>
<evidence type="ECO:0000259" key="6">
    <source>
        <dbReference type="PROSITE" id="PS50071"/>
    </source>
</evidence>
<feature type="region of interest" description="Disordered" evidence="5">
    <location>
        <begin position="195"/>
        <end position="261"/>
    </location>
</feature>
<protein>
    <recommendedName>
        <fullName evidence="6">Homeobox domain-containing protein</fullName>
    </recommendedName>
</protein>
<feature type="compositionally biased region" description="Basic and acidic residues" evidence="5">
    <location>
        <begin position="366"/>
        <end position="383"/>
    </location>
</feature>
<keyword evidence="3 4" id="KW-0539">Nucleus</keyword>
<keyword evidence="1 4" id="KW-0238">DNA-binding</keyword>
<dbReference type="CDD" id="cd00086">
    <property type="entry name" value="homeodomain"/>
    <property type="match status" value="1"/>
</dbReference>
<sequence>MADIAPVIVPDSPQHPRCRAESFASSSDKAAKSKKKTTSLPAKTVEYLKAWMMSPEHVAHPYPTEQEKAQIMADTGIEMKQLTNWFVNNRKRYWKPRVEARLQQQAQQAQAAAAAIVGGASADAMRTPPSCSGGGGASVRARPFLSLDMTQPVTVTAHQVVSPALIGDNHTAPQQQQQQRARHAFHHFNHEGVVTAAPSLPPPVTLQHHQHAESSSARAISIGSASSLASDSSTNGSVLGGSGDDDAASATTVPPIVSMRHDSAADFSSDYTSAKEDEGQGACTIAPHYVTEDHSKKAQNTNDAEVDEAKGECLNAHIAEECPPKSAASTSPTKRTRSESDSECSAQSNSADCSSEEPSPSKRARTSSDRSTRTSFRGKDSESWKDACQNACHGYDNALPTLEEAALLFGYAS</sequence>
<dbReference type="InterPro" id="IPR009057">
    <property type="entry name" value="Homeodomain-like_sf"/>
</dbReference>
<dbReference type="PROSITE" id="PS50071">
    <property type="entry name" value="HOMEOBOX_2"/>
    <property type="match status" value="1"/>
</dbReference>
<evidence type="ECO:0000256" key="5">
    <source>
        <dbReference type="SAM" id="MobiDB-lite"/>
    </source>
</evidence>
<reference evidence="7" key="1">
    <citation type="submission" date="2021-01" db="EMBL/GenBank/DDBJ databases">
        <authorList>
            <person name="Corre E."/>
            <person name="Pelletier E."/>
            <person name="Niang G."/>
            <person name="Scheremetjew M."/>
            <person name="Finn R."/>
            <person name="Kale V."/>
            <person name="Holt S."/>
            <person name="Cochrane G."/>
            <person name="Meng A."/>
            <person name="Brown T."/>
            <person name="Cohen L."/>
        </authorList>
    </citation>
    <scope>NUCLEOTIDE SEQUENCE</scope>
    <source>
        <strain evidence="7">Isolate 1302-5</strain>
    </source>
</reference>
<dbReference type="GO" id="GO:0003677">
    <property type="term" value="F:DNA binding"/>
    <property type="evidence" value="ECO:0007669"/>
    <property type="project" value="UniProtKB-UniRule"/>
</dbReference>
<dbReference type="InterPro" id="IPR008422">
    <property type="entry name" value="KN_HD"/>
</dbReference>
<dbReference type="SUPFAM" id="SSF46689">
    <property type="entry name" value="Homeodomain-like"/>
    <property type="match status" value="1"/>
</dbReference>
<feature type="region of interest" description="Disordered" evidence="5">
    <location>
        <begin position="1"/>
        <end position="38"/>
    </location>
</feature>
<dbReference type="InterPro" id="IPR050224">
    <property type="entry name" value="TALE_homeobox"/>
</dbReference>
<feature type="compositionally biased region" description="Low complexity" evidence="5">
    <location>
        <begin position="213"/>
        <end position="233"/>
    </location>
</feature>
<keyword evidence="2 4" id="KW-0371">Homeobox</keyword>
<feature type="DNA-binding region" description="Homeobox" evidence="4">
    <location>
        <begin position="33"/>
        <end position="97"/>
    </location>
</feature>
<organism evidence="7">
    <name type="scientific">Odontella aurita</name>
    <dbReference type="NCBI Taxonomy" id="265563"/>
    <lineage>
        <taxon>Eukaryota</taxon>
        <taxon>Sar</taxon>
        <taxon>Stramenopiles</taxon>
        <taxon>Ochrophyta</taxon>
        <taxon>Bacillariophyta</taxon>
        <taxon>Mediophyceae</taxon>
        <taxon>Biddulphiophycidae</taxon>
        <taxon>Eupodiscales</taxon>
        <taxon>Odontellaceae</taxon>
        <taxon>Odontella</taxon>
    </lineage>
</organism>
<proteinExistence type="predicted"/>
<dbReference type="Pfam" id="PF05920">
    <property type="entry name" value="Homeobox_KN"/>
    <property type="match status" value="1"/>
</dbReference>
<feature type="domain" description="Homeobox" evidence="6">
    <location>
        <begin position="31"/>
        <end position="96"/>
    </location>
</feature>
<evidence type="ECO:0000256" key="3">
    <source>
        <dbReference type="ARBA" id="ARBA00023242"/>
    </source>
</evidence>
<dbReference type="AlphaFoldDB" id="A0A7S4N701"/>
<dbReference type="SMART" id="SM00389">
    <property type="entry name" value="HOX"/>
    <property type="match status" value="1"/>
</dbReference>
<dbReference type="Gene3D" id="1.10.10.60">
    <property type="entry name" value="Homeodomain-like"/>
    <property type="match status" value="1"/>
</dbReference>
<feature type="region of interest" description="Disordered" evidence="5">
    <location>
        <begin position="323"/>
        <end position="383"/>
    </location>
</feature>
<comment type="subcellular location">
    <subcellularLocation>
        <location evidence="4">Nucleus</location>
    </subcellularLocation>
</comment>